<dbReference type="EMBL" id="JAFLQZ010000008">
    <property type="protein sequence ID" value="MBO0359046.1"/>
    <property type="molecule type" value="Genomic_DNA"/>
</dbReference>
<name>A0A939EXV8_9BACT</name>
<comment type="caution">
    <text evidence="1">The sequence shown here is derived from an EMBL/GenBank/DDBJ whole genome shotgun (WGS) entry which is preliminary data.</text>
</comment>
<dbReference type="Proteomes" id="UP000664144">
    <property type="component" value="Unassembled WGS sequence"/>
</dbReference>
<sequence>MALSNIRLFTKKIFDEYAREFGERKALKLIESIHNSVFLNDTLRLWDKQNHVPTYQEIQKVVGAINWFVFSKRETTAVGMLVMLVKWEEQINQPKQLVSPLVSMQTALEILDWLRVYSEAAHSYMQEIIDSTLVASNKLTLIENLHKHSKVSNITKIAYNIPRDNIFQTKTIEPSSLIFSIQEGDDIKGEIFSELPTQILRDFSNNGYAYDYNGIAHEFKGEYLELFVTDTIEKTDHKIKLEVSTPDTAYSIDKSRKKIALKIKPASFECTIDKHGISFTHKNGWLFMIGGNTEEWIFS</sequence>
<keyword evidence="2" id="KW-1185">Reference proteome</keyword>
<organism evidence="1 2">
    <name type="scientific">Hymenobacter telluris</name>
    <dbReference type="NCBI Taxonomy" id="2816474"/>
    <lineage>
        <taxon>Bacteria</taxon>
        <taxon>Pseudomonadati</taxon>
        <taxon>Bacteroidota</taxon>
        <taxon>Cytophagia</taxon>
        <taxon>Cytophagales</taxon>
        <taxon>Hymenobacteraceae</taxon>
        <taxon>Hymenobacter</taxon>
    </lineage>
</organism>
<reference evidence="1" key="1">
    <citation type="submission" date="2021-03" db="EMBL/GenBank/DDBJ databases">
        <authorList>
            <person name="Kim M.K."/>
        </authorList>
    </citation>
    <scope>NUCLEOTIDE SEQUENCE</scope>
    <source>
        <strain evidence="1">BT186</strain>
    </source>
</reference>
<evidence type="ECO:0000313" key="1">
    <source>
        <dbReference type="EMBL" id="MBO0359046.1"/>
    </source>
</evidence>
<accession>A0A939EXV8</accession>
<protein>
    <submittedName>
        <fullName evidence="1">Uncharacterized protein</fullName>
    </submittedName>
</protein>
<evidence type="ECO:0000313" key="2">
    <source>
        <dbReference type="Proteomes" id="UP000664144"/>
    </source>
</evidence>
<dbReference type="AlphaFoldDB" id="A0A939EXV8"/>
<proteinExistence type="predicted"/>
<gene>
    <name evidence="1" type="ORF">J0X19_13890</name>
</gene>
<dbReference type="RefSeq" id="WP_206984970.1">
    <property type="nucleotide sequence ID" value="NZ_JAFLQZ010000008.1"/>
</dbReference>